<dbReference type="PROSITE" id="PS00052">
    <property type="entry name" value="RIBOSOMAL_S7"/>
    <property type="match status" value="1"/>
</dbReference>
<proteinExistence type="inferred from homology"/>
<dbReference type="InterPro" id="IPR005717">
    <property type="entry name" value="Ribosomal_uS7_bac/org-type"/>
</dbReference>
<dbReference type="EMBL" id="AP017927">
    <property type="protein sequence ID" value="BAW34794.1"/>
    <property type="molecule type" value="Genomic_DNA"/>
</dbReference>
<dbReference type="Pfam" id="PF00177">
    <property type="entry name" value="Ribosomal_S7"/>
    <property type="match status" value="1"/>
</dbReference>
<dbReference type="GO" id="GO:0015935">
    <property type="term" value="C:small ribosomal subunit"/>
    <property type="evidence" value="ECO:0007669"/>
    <property type="project" value="InterPro"/>
</dbReference>
<evidence type="ECO:0000313" key="9">
    <source>
        <dbReference type="EMBL" id="BAW34794.1"/>
    </source>
</evidence>
<dbReference type="Gene3D" id="1.10.455.10">
    <property type="entry name" value="Ribosomal protein S7 domain"/>
    <property type="match status" value="1"/>
</dbReference>
<accession>A0A1L7NXZ7</accession>
<geneLocation type="chloroplast" evidence="9"/>
<evidence type="ECO:0000256" key="4">
    <source>
        <dbReference type="ARBA" id="ARBA00022980"/>
    </source>
</evidence>
<keyword evidence="3 6" id="KW-0694">RNA-binding</keyword>
<dbReference type="GO" id="GO:0009507">
    <property type="term" value="C:chloroplast"/>
    <property type="evidence" value="ECO:0007669"/>
    <property type="project" value="UniProtKB-SubCell"/>
</dbReference>
<dbReference type="FunFam" id="1.10.455.10:FF:000001">
    <property type="entry name" value="30S ribosomal protein S7"/>
    <property type="match status" value="1"/>
</dbReference>
<evidence type="ECO:0000259" key="8">
    <source>
        <dbReference type="Pfam" id="PF00177"/>
    </source>
</evidence>
<comment type="similarity">
    <text evidence="1 6 7">Belongs to the universal ribosomal protein uS7 family.</text>
</comment>
<dbReference type="GO" id="GO:0003735">
    <property type="term" value="F:structural constituent of ribosome"/>
    <property type="evidence" value="ECO:0007669"/>
    <property type="project" value="InterPro"/>
</dbReference>
<evidence type="ECO:0000256" key="5">
    <source>
        <dbReference type="ARBA" id="ARBA00023274"/>
    </source>
</evidence>
<dbReference type="SUPFAM" id="SSF47973">
    <property type="entry name" value="Ribosomal protein S7"/>
    <property type="match status" value="1"/>
</dbReference>
<organism evidence="9">
    <name type="scientific">Palmophyllum crassum</name>
    <dbReference type="NCBI Taxonomy" id="1615899"/>
    <lineage>
        <taxon>Eukaryota</taxon>
        <taxon>Viridiplantae</taxon>
        <taxon>Prasinodermophyta</taxon>
        <taxon>Palmophyllophyceae</taxon>
        <taxon>Palmophyllales</taxon>
        <taxon>Palmophyllaceae</taxon>
        <taxon>Palmophyllum</taxon>
    </lineage>
</organism>
<evidence type="ECO:0000256" key="1">
    <source>
        <dbReference type="ARBA" id="ARBA00007151"/>
    </source>
</evidence>
<dbReference type="GO" id="GO:0019843">
    <property type="term" value="F:rRNA binding"/>
    <property type="evidence" value="ECO:0007669"/>
    <property type="project" value="UniProtKB-UniRule"/>
</dbReference>
<dbReference type="AlphaFoldDB" id="A0A1L7NXZ7"/>
<dbReference type="GO" id="GO:0006412">
    <property type="term" value="P:translation"/>
    <property type="evidence" value="ECO:0007669"/>
    <property type="project" value="UniProtKB-UniRule"/>
</dbReference>
<evidence type="ECO:0000256" key="2">
    <source>
        <dbReference type="ARBA" id="ARBA00022730"/>
    </source>
</evidence>
<feature type="domain" description="Small ribosomal subunit protein uS7" evidence="8">
    <location>
        <begin position="3"/>
        <end position="149"/>
    </location>
</feature>
<evidence type="ECO:0000256" key="6">
    <source>
        <dbReference type="HAMAP-Rule" id="MF_00480"/>
    </source>
</evidence>
<gene>
    <name evidence="6 9" type="primary">rps7</name>
</gene>
<sequence length="156" mass="17700">MARKEKPKKRIILPDPVYNSYLVQRFINNLLKKGKKSIATKIFYQTLNNIEEKTNKDPLEILDQAIRKTTPLIEVKSRRIGGSTYQLPLTVESNRGISLAICWIITAANKRSGKGIVIKLTNEIIDASKNLGLAIRKKEEVHKMAEANKAFAHFRA</sequence>
<dbReference type="InterPro" id="IPR020606">
    <property type="entry name" value="Ribosomal_uS7_CS"/>
</dbReference>
<evidence type="ECO:0000256" key="7">
    <source>
        <dbReference type="RuleBase" id="RU003619"/>
    </source>
</evidence>
<dbReference type="GeneID" id="30862129"/>
<reference evidence="9" key="1">
    <citation type="submission" date="2016-12" db="EMBL/GenBank/DDBJ databases">
        <title>Plant chloroplast DNA.</title>
        <authorList>
            <person name="Ihara K."/>
            <person name="Takabayashi A."/>
        </authorList>
    </citation>
    <scope>NUCLEOTIDE SEQUENCE</scope>
</reference>
<keyword evidence="2 6" id="KW-0699">rRNA-binding</keyword>
<evidence type="ECO:0000256" key="3">
    <source>
        <dbReference type="ARBA" id="ARBA00022884"/>
    </source>
</evidence>
<dbReference type="CDD" id="cd14871">
    <property type="entry name" value="uS7_Chloroplast"/>
    <property type="match status" value="1"/>
</dbReference>
<keyword evidence="9" id="KW-0934">Plastid</keyword>
<name>A0A1L7NXZ7_9VIRI</name>
<protein>
    <recommendedName>
        <fullName evidence="6">Small ribosomal subunit protein uS7c</fullName>
    </recommendedName>
</protein>
<comment type="function">
    <text evidence="6">One of the primary rRNA binding proteins, it binds directly to 16S rRNA where it nucleates assembly of the head domain of the 30S subunit.</text>
</comment>
<keyword evidence="4 6" id="KW-0689">Ribosomal protein</keyword>
<comment type="subcellular location">
    <subcellularLocation>
        <location evidence="6">Plastid</location>
        <location evidence="6">Chloroplast</location>
    </subcellularLocation>
</comment>
<comment type="subunit">
    <text evidence="6">Part of the 30S ribosomal subunit.</text>
</comment>
<dbReference type="InterPro" id="IPR000235">
    <property type="entry name" value="Ribosomal_uS7"/>
</dbReference>
<dbReference type="InterPro" id="IPR036823">
    <property type="entry name" value="Ribosomal_uS7_dom_sf"/>
</dbReference>
<dbReference type="RefSeq" id="YP_009340847.1">
    <property type="nucleotide sequence ID" value="NC_033387.1"/>
</dbReference>
<dbReference type="HAMAP" id="MF_00480_B">
    <property type="entry name" value="Ribosomal_uS7_B"/>
    <property type="match status" value="1"/>
</dbReference>
<dbReference type="InterPro" id="IPR023798">
    <property type="entry name" value="Ribosomal_uS7_dom"/>
</dbReference>
<dbReference type="PIRSF" id="PIRSF002122">
    <property type="entry name" value="RPS7p_RPS7a_RPS5e_RPS7o"/>
    <property type="match status" value="1"/>
</dbReference>
<keyword evidence="9" id="KW-0150">Chloroplast</keyword>
<keyword evidence="5 6" id="KW-0687">Ribonucleoprotein</keyword>
<dbReference type="PANTHER" id="PTHR11205">
    <property type="entry name" value="RIBOSOMAL PROTEIN S7"/>
    <property type="match status" value="1"/>
</dbReference>
<dbReference type="NCBIfam" id="TIGR01029">
    <property type="entry name" value="rpsG_bact"/>
    <property type="match status" value="1"/>
</dbReference>